<evidence type="ECO:0000256" key="4">
    <source>
        <dbReference type="ARBA" id="ARBA00022679"/>
    </source>
</evidence>
<dbReference type="GO" id="GO:0008483">
    <property type="term" value="F:transaminase activity"/>
    <property type="evidence" value="ECO:0007669"/>
    <property type="project" value="UniProtKB-KW"/>
</dbReference>
<evidence type="ECO:0000256" key="1">
    <source>
        <dbReference type="ARBA" id="ARBA00001933"/>
    </source>
</evidence>
<dbReference type="PANTHER" id="PTHR46383">
    <property type="entry name" value="ASPARTATE AMINOTRANSFERASE"/>
    <property type="match status" value="1"/>
</dbReference>
<proteinExistence type="inferred from homology"/>
<dbReference type="Proteomes" id="UP000831796">
    <property type="component" value="Chromosome"/>
</dbReference>
<reference evidence="6" key="1">
    <citation type="submission" date="2022-04" db="EMBL/GenBank/DDBJ databases">
        <title>Hymenobacter sp. isolated from the air.</title>
        <authorList>
            <person name="Won M."/>
            <person name="Lee C.-M."/>
            <person name="Woen H.-Y."/>
            <person name="Kwon S.-W."/>
        </authorList>
    </citation>
    <scope>NUCLEOTIDE SEQUENCE</scope>
    <source>
        <strain evidence="6">5116S-3</strain>
    </source>
</reference>
<keyword evidence="3" id="KW-0032">Aminotransferase</keyword>
<dbReference type="InterPro" id="IPR015424">
    <property type="entry name" value="PyrdxlP-dep_Trfase"/>
</dbReference>
<name>A0A8T9Q1S1_9BACT</name>
<evidence type="ECO:0000256" key="3">
    <source>
        <dbReference type="ARBA" id="ARBA00022576"/>
    </source>
</evidence>
<dbReference type="GO" id="GO:0006520">
    <property type="term" value="P:amino acid metabolic process"/>
    <property type="evidence" value="ECO:0007669"/>
    <property type="project" value="InterPro"/>
</dbReference>
<dbReference type="InterPro" id="IPR015421">
    <property type="entry name" value="PyrdxlP-dep_Trfase_major"/>
</dbReference>
<keyword evidence="7" id="KW-1185">Reference proteome</keyword>
<keyword evidence="4" id="KW-0808">Transferase</keyword>
<protein>
    <submittedName>
        <fullName evidence="6">Uncharacterized protein</fullName>
    </submittedName>
</protein>
<dbReference type="Gene3D" id="3.40.640.10">
    <property type="entry name" value="Type I PLP-dependent aspartate aminotransferase-like (Major domain)"/>
    <property type="match status" value="1"/>
</dbReference>
<keyword evidence="5" id="KW-0663">Pyridoxal phosphate</keyword>
<dbReference type="RefSeq" id="WP_244675099.1">
    <property type="nucleotide sequence ID" value="NZ_CP095046.1"/>
</dbReference>
<dbReference type="AlphaFoldDB" id="A0A8T9Q1S1"/>
<dbReference type="EMBL" id="CP095046">
    <property type="protein sequence ID" value="UOQ71696.1"/>
    <property type="molecule type" value="Genomic_DNA"/>
</dbReference>
<evidence type="ECO:0000256" key="5">
    <source>
        <dbReference type="ARBA" id="ARBA00022898"/>
    </source>
</evidence>
<comment type="cofactor">
    <cofactor evidence="1">
        <name>pyridoxal 5'-phosphate</name>
        <dbReference type="ChEBI" id="CHEBI:597326"/>
    </cofactor>
</comment>
<dbReference type="KEGG" id="hcu:MUN79_24325"/>
<organism evidence="6 7">
    <name type="scientific">Hymenobacter cellulosilyticus</name>
    <dbReference type="NCBI Taxonomy" id="2932248"/>
    <lineage>
        <taxon>Bacteria</taxon>
        <taxon>Pseudomonadati</taxon>
        <taxon>Bacteroidota</taxon>
        <taxon>Cytophagia</taxon>
        <taxon>Cytophagales</taxon>
        <taxon>Hymenobacteraceae</taxon>
        <taxon>Hymenobacter</taxon>
    </lineage>
</organism>
<evidence type="ECO:0000313" key="6">
    <source>
        <dbReference type="EMBL" id="UOQ71696.1"/>
    </source>
</evidence>
<comment type="similarity">
    <text evidence="2">Belongs to the class-I pyridoxal-phosphate-dependent aminotransferase family.</text>
</comment>
<dbReference type="SUPFAM" id="SSF53383">
    <property type="entry name" value="PLP-dependent transferases"/>
    <property type="match status" value="1"/>
</dbReference>
<accession>A0A8T9Q1S1</accession>
<evidence type="ECO:0000256" key="2">
    <source>
        <dbReference type="ARBA" id="ARBA00007441"/>
    </source>
</evidence>
<gene>
    <name evidence="6" type="ORF">MUN79_24325</name>
</gene>
<dbReference type="InterPro" id="IPR050596">
    <property type="entry name" value="AspAT/PAT-like"/>
</dbReference>
<sequence length="133" mass="13494">MQTFPEIISLASGYGNFAPPAAAVTQAAALLLAELPLSPIEGQAGLRAAIAARYQQQGATVAPEQVLVTPGAKPALFALFKAALQPGTKCCCRRPTGLASGAGGKGWRHAAHPAARPGHRLRLATRAAAGGPH</sequence>
<evidence type="ECO:0000313" key="7">
    <source>
        <dbReference type="Proteomes" id="UP000831796"/>
    </source>
</evidence>